<gene>
    <name evidence="2" type="ORF">PFISCL1PPCAC_11482</name>
</gene>
<dbReference type="AlphaFoldDB" id="A0AAV5VND6"/>
<dbReference type="EMBL" id="BTSY01000003">
    <property type="protein sequence ID" value="GMT20185.1"/>
    <property type="molecule type" value="Genomic_DNA"/>
</dbReference>
<feature type="non-terminal residue" evidence="2">
    <location>
        <position position="87"/>
    </location>
</feature>
<name>A0AAV5VND6_9BILA</name>
<accession>A0AAV5VND6</accession>
<keyword evidence="3" id="KW-1185">Reference proteome</keyword>
<feature type="non-terminal residue" evidence="2">
    <location>
        <position position="1"/>
    </location>
</feature>
<keyword evidence="1" id="KW-1133">Transmembrane helix</keyword>
<sequence>LCYIGRWQKARLVEGLSLAVLIVSLLHLSVRLAPAMLRVSNVSSRIDETIGSEHLESSHLLRIHAHAPLEIHSGLAPLRRAAVQSVI</sequence>
<keyword evidence="1" id="KW-0812">Transmembrane</keyword>
<evidence type="ECO:0000313" key="2">
    <source>
        <dbReference type="EMBL" id="GMT20185.1"/>
    </source>
</evidence>
<proteinExistence type="predicted"/>
<feature type="transmembrane region" description="Helical" evidence="1">
    <location>
        <begin position="12"/>
        <end position="30"/>
    </location>
</feature>
<reference evidence="2" key="1">
    <citation type="submission" date="2023-10" db="EMBL/GenBank/DDBJ databases">
        <title>Genome assembly of Pristionchus species.</title>
        <authorList>
            <person name="Yoshida K."/>
            <person name="Sommer R.J."/>
        </authorList>
    </citation>
    <scope>NUCLEOTIDE SEQUENCE</scope>
    <source>
        <strain evidence="2">RS5133</strain>
    </source>
</reference>
<protein>
    <submittedName>
        <fullName evidence="2">Uncharacterized protein</fullName>
    </submittedName>
</protein>
<evidence type="ECO:0000256" key="1">
    <source>
        <dbReference type="SAM" id="Phobius"/>
    </source>
</evidence>
<dbReference type="Proteomes" id="UP001432322">
    <property type="component" value="Unassembled WGS sequence"/>
</dbReference>
<keyword evidence="1" id="KW-0472">Membrane</keyword>
<evidence type="ECO:0000313" key="3">
    <source>
        <dbReference type="Proteomes" id="UP001432322"/>
    </source>
</evidence>
<comment type="caution">
    <text evidence="2">The sequence shown here is derived from an EMBL/GenBank/DDBJ whole genome shotgun (WGS) entry which is preliminary data.</text>
</comment>
<organism evidence="2 3">
    <name type="scientific">Pristionchus fissidentatus</name>
    <dbReference type="NCBI Taxonomy" id="1538716"/>
    <lineage>
        <taxon>Eukaryota</taxon>
        <taxon>Metazoa</taxon>
        <taxon>Ecdysozoa</taxon>
        <taxon>Nematoda</taxon>
        <taxon>Chromadorea</taxon>
        <taxon>Rhabditida</taxon>
        <taxon>Rhabditina</taxon>
        <taxon>Diplogasteromorpha</taxon>
        <taxon>Diplogasteroidea</taxon>
        <taxon>Neodiplogasteridae</taxon>
        <taxon>Pristionchus</taxon>
    </lineage>
</organism>